<comment type="caution">
    <text evidence="1">The sequence shown here is derived from an EMBL/GenBank/DDBJ whole genome shotgun (WGS) entry which is preliminary data.</text>
</comment>
<dbReference type="Gene3D" id="2.115.10.20">
    <property type="entry name" value="Glycosyl hydrolase domain, family 43"/>
    <property type="match status" value="1"/>
</dbReference>
<evidence type="ECO:0000313" key="2">
    <source>
        <dbReference type="Proteomes" id="UP000031967"/>
    </source>
</evidence>
<accession>A0ABR5AH46</accession>
<organism evidence="1 2">
    <name type="scientific">Gordoniibacillus kamchatkensis</name>
    <dbReference type="NCBI Taxonomy" id="1590651"/>
    <lineage>
        <taxon>Bacteria</taxon>
        <taxon>Bacillati</taxon>
        <taxon>Bacillota</taxon>
        <taxon>Bacilli</taxon>
        <taxon>Bacillales</taxon>
        <taxon>Paenibacillaceae</taxon>
        <taxon>Gordoniibacillus</taxon>
    </lineage>
</organism>
<dbReference type="RefSeq" id="WP_041048151.1">
    <property type="nucleotide sequence ID" value="NZ_JXAK01000022.1"/>
</dbReference>
<evidence type="ECO:0000313" key="1">
    <source>
        <dbReference type="EMBL" id="KIL40354.1"/>
    </source>
</evidence>
<gene>
    <name evidence="1" type="ORF">SD70_14015</name>
</gene>
<protein>
    <submittedName>
        <fullName evidence="1">Uncharacterized protein</fullName>
    </submittedName>
</protein>
<dbReference type="InterPro" id="IPR023296">
    <property type="entry name" value="Glyco_hydro_beta-prop_sf"/>
</dbReference>
<dbReference type="SUPFAM" id="SSF75005">
    <property type="entry name" value="Arabinanase/levansucrase/invertase"/>
    <property type="match status" value="1"/>
</dbReference>
<sequence>MEQTKLCFFDDYWIDFRKGTVRRWFEPTFASSFRDPDFMANSYCSAAWCPEAGKYRLWYEVSPDLADDGVRYLALAESDDGIHYTIAETNNREEKRMRHIVFDGVNGLHGTSVIRDSYEQDPAKLYKCVTMTRMGDRKLKRASNEPAGSTDAFPVVLAFSPDGIHWTERRDLVAHPYTSDAFNGLFYNPLKQHYSLILRGGYVDRRIAMRTSKDLQAWSDPFVIMHPSPSYNSDATEMQFYSMWAGWMNGTFLGLLWRFYTSLTDMDFSKMWGYMETELVYSYDGLYWMQTSGRPVAERPLPPQYGCAQLSLMGMHENRTGDEYILYGSGARFIHGTAATNRQFTDRLKGDSMATVFFRIRKDGFCGIEGLGVGANVITKPMQFVRPELSMNIRANVGYVRFGLMEKDGTFFEGFSFDDCIPFEGDSCAVVPMWKEHKLEELLGEQVRVAVELNGAILHAMNVCARPYIRQPQASFSDPMAVSE</sequence>
<dbReference type="EMBL" id="JXAK01000022">
    <property type="protein sequence ID" value="KIL40354.1"/>
    <property type="molecule type" value="Genomic_DNA"/>
</dbReference>
<keyword evidence="2" id="KW-1185">Reference proteome</keyword>
<dbReference type="Proteomes" id="UP000031967">
    <property type="component" value="Unassembled WGS sequence"/>
</dbReference>
<proteinExistence type="predicted"/>
<name>A0ABR5AH46_9BACL</name>
<reference evidence="1 2" key="1">
    <citation type="submission" date="2014-12" db="EMBL/GenBank/DDBJ databases">
        <title>Draft genome sequence of Paenibacillus kamchatkensis strain B-2647.</title>
        <authorList>
            <person name="Karlyshev A.V."/>
            <person name="Kudryashova E.B."/>
        </authorList>
    </citation>
    <scope>NUCLEOTIDE SEQUENCE [LARGE SCALE GENOMIC DNA]</scope>
    <source>
        <strain evidence="1 2">VKM B-2647</strain>
    </source>
</reference>